<name>A0A6G1KWH1_9PEZI</name>
<keyword evidence="1" id="KW-0732">Signal</keyword>
<keyword evidence="3" id="KW-1185">Reference proteome</keyword>
<organism evidence="2 3">
    <name type="scientific">Teratosphaeria nubilosa</name>
    <dbReference type="NCBI Taxonomy" id="161662"/>
    <lineage>
        <taxon>Eukaryota</taxon>
        <taxon>Fungi</taxon>
        <taxon>Dikarya</taxon>
        <taxon>Ascomycota</taxon>
        <taxon>Pezizomycotina</taxon>
        <taxon>Dothideomycetes</taxon>
        <taxon>Dothideomycetidae</taxon>
        <taxon>Mycosphaerellales</taxon>
        <taxon>Teratosphaeriaceae</taxon>
        <taxon>Teratosphaeria</taxon>
    </lineage>
</organism>
<protein>
    <submittedName>
        <fullName evidence="2">Uncharacterized protein</fullName>
    </submittedName>
</protein>
<dbReference type="EMBL" id="ML995920">
    <property type="protein sequence ID" value="KAF2764518.1"/>
    <property type="molecule type" value="Genomic_DNA"/>
</dbReference>
<evidence type="ECO:0000313" key="3">
    <source>
        <dbReference type="Proteomes" id="UP000799436"/>
    </source>
</evidence>
<accession>A0A6G1KWH1</accession>
<dbReference type="Proteomes" id="UP000799436">
    <property type="component" value="Unassembled WGS sequence"/>
</dbReference>
<reference evidence="2" key="1">
    <citation type="journal article" date="2020" name="Stud. Mycol.">
        <title>101 Dothideomycetes genomes: a test case for predicting lifestyles and emergence of pathogens.</title>
        <authorList>
            <person name="Haridas S."/>
            <person name="Albert R."/>
            <person name="Binder M."/>
            <person name="Bloem J."/>
            <person name="Labutti K."/>
            <person name="Salamov A."/>
            <person name="Andreopoulos B."/>
            <person name="Baker S."/>
            <person name="Barry K."/>
            <person name="Bills G."/>
            <person name="Bluhm B."/>
            <person name="Cannon C."/>
            <person name="Castanera R."/>
            <person name="Culley D."/>
            <person name="Daum C."/>
            <person name="Ezra D."/>
            <person name="Gonzalez J."/>
            <person name="Henrissat B."/>
            <person name="Kuo A."/>
            <person name="Liang C."/>
            <person name="Lipzen A."/>
            <person name="Lutzoni F."/>
            <person name="Magnuson J."/>
            <person name="Mondo S."/>
            <person name="Nolan M."/>
            <person name="Ohm R."/>
            <person name="Pangilinan J."/>
            <person name="Park H.-J."/>
            <person name="Ramirez L."/>
            <person name="Alfaro M."/>
            <person name="Sun H."/>
            <person name="Tritt A."/>
            <person name="Yoshinaga Y."/>
            <person name="Zwiers L.-H."/>
            <person name="Turgeon B."/>
            <person name="Goodwin S."/>
            <person name="Spatafora J."/>
            <person name="Crous P."/>
            <person name="Grigoriev I."/>
        </authorList>
    </citation>
    <scope>NUCLEOTIDE SEQUENCE</scope>
    <source>
        <strain evidence="2">CBS 116005</strain>
    </source>
</reference>
<feature type="signal peptide" evidence="1">
    <location>
        <begin position="1"/>
        <end position="19"/>
    </location>
</feature>
<sequence length="139" mass="15261">MHPTFIILASLAALPEVLAQPSPSPTPVSPAFPPSCQTACADTQSIIAQCTSQRINNDINAGLRGDWKEWDDFDDTAYASCLCNASNASTDFPACRACLRDLPGDDHGSRPLERPHRSLQLCIRHLPIRYHSNAQRHPQ</sequence>
<dbReference type="OrthoDB" id="10495798at2759"/>
<evidence type="ECO:0000256" key="1">
    <source>
        <dbReference type="SAM" id="SignalP"/>
    </source>
</evidence>
<evidence type="ECO:0000313" key="2">
    <source>
        <dbReference type="EMBL" id="KAF2764518.1"/>
    </source>
</evidence>
<dbReference type="AlphaFoldDB" id="A0A6G1KWH1"/>
<feature type="chain" id="PRO_5026072208" evidence="1">
    <location>
        <begin position="20"/>
        <end position="139"/>
    </location>
</feature>
<proteinExistence type="predicted"/>
<gene>
    <name evidence="2" type="ORF">EJ03DRAFT_27012</name>
</gene>